<evidence type="ECO:0000313" key="11">
    <source>
        <dbReference type="EMBL" id="RKP11425.1"/>
    </source>
</evidence>
<comment type="subcellular location">
    <subcellularLocation>
        <location evidence="1">Mitochondrion outer membrane</location>
        <topology evidence="1">Single-pass membrane protein</topology>
    </subcellularLocation>
</comment>
<dbReference type="Pfam" id="PF13432">
    <property type="entry name" value="TPR_16"/>
    <property type="match status" value="2"/>
</dbReference>
<evidence type="ECO:0000256" key="5">
    <source>
        <dbReference type="ARBA" id="ARBA00022803"/>
    </source>
</evidence>
<reference evidence="12" key="1">
    <citation type="journal article" date="2018" name="Nat. Microbiol.">
        <title>Leveraging single-cell genomics to expand the fungal tree of life.</title>
        <authorList>
            <person name="Ahrendt S.R."/>
            <person name="Quandt C.A."/>
            <person name="Ciobanu D."/>
            <person name="Clum A."/>
            <person name="Salamov A."/>
            <person name="Andreopoulos B."/>
            <person name="Cheng J.F."/>
            <person name="Woyke T."/>
            <person name="Pelin A."/>
            <person name="Henrissat B."/>
            <person name="Reynolds N.K."/>
            <person name="Benny G.L."/>
            <person name="Smith M.E."/>
            <person name="James T.Y."/>
            <person name="Grigoriev I.V."/>
        </authorList>
    </citation>
    <scope>NUCLEOTIDE SEQUENCE [LARGE SCALE GENOMIC DNA]</scope>
</reference>
<dbReference type="OrthoDB" id="2942533at2759"/>
<evidence type="ECO:0000256" key="10">
    <source>
        <dbReference type="PROSITE-ProRule" id="PRU00339"/>
    </source>
</evidence>
<keyword evidence="5 10" id="KW-0802">TPR repeat</keyword>
<evidence type="ECO:0000256" key="2">
    <source>
        <dbReference type="ARBA" id="ARBA00022692"/>
    </source>
</evidence>
<dbReference type="Proteomes" id="UP000267251">
    <property type="component" value="Unassembled WGS sequence"/>
</dbReference>
<evidence type="ECO:0000256" key="8">
    <source>
        <dbReference type="ARBA" id="ARBA00023136"/>
    </source>
</evidence>
<dbReference type="GO" id="GO:0045039">
    <property type="term" value="P:protein insertion into mitochondrial inner membrane"/>
    <property type="evidence" value="ECO:0007669"/>
    <property type="project" value="TreeGrafter"/>
</dbReference>
<keyword evidence="12" id="KW-1185">Reference proteome</keyword>
<dbReference type="GO" id="GO:0030943">
    <property type="term" value="F:mitochondrion targeting sequence binding"/>
    <property type="evidence" value="ECO:0007669"/>
    <property type="project" value="TreeGrafter"/>
</dbReference>
<dbReference type="EMBL" id="KZ988920">
    <property type="protein sequence ID" value="RKP11425.1"/>
    <property type="molecule type" value="Genomic_DNA"/>
</dbReference>
<dbReference type="SMART" id="SM00028">
    <property type="entry name" value="TPR"/>
    <property type="match status" value="10"/>
</dbReference>
<keyword evidence="4" id="KW-1000">Mitochondrion outer membrane</keyword>
<evidence type="ECO:0000256" key="4">
    <source>
        <dbReference type="ARBA" id="ARBA00022787"/>
    </source>
</evidence>
<dbReference type="PANTHER" id="PTHR46208">
    <property type="entry name" value="MITOCHONDRIAL IMPORT RECEPTOR SUBUNIT TOM70"/>
    <property type="match status" value="1"/>
</dbReference>
<dbReference type="GO" id="GO:0005741">
    <property type="term" value="C:mitochondrial outer membrane"/>
    <property type="evidence" value="ECO:0007669"/>
    <property type="project" value="UniProtKB-SubCell"/>
</dbReference>
<feature type="non-terminal residue" evidence="11">
    <location>
        <position position="1"/>
    </location>
</feature>
<gene>
    <name evidence="11" type="ORF">BJ684DRAFT_637</name>
</gene>
<keyword evidence="6" id="KW-1133">Transmembrane helix</keyword>
<proteinExistence type="inferred from homology"/>
<evidence type="ECO:0000256" key="6">
    <source>
        <dbReference type="ARBA" id="ARBA00022989"/>
    </source>
</evidence>
<feature type="repeat" description="TPR" evidence="10">
    <location>
        <begin position="270"/>
        <end position="303"/>
    </location>
</feature>
<keyword evidence="8" id="KW-0472">Membrane</keyword>
<dbReference type="SUPFAM" id="SSF48452">
    <property type="entry name" value="TPR-like"/>
    <property type="match status" value="2"/>
</dbReference>
<feature type="repeat" description="TPR" evidence="10">
    <location>
        <begin position="15"/>
        <end position="48"/>
    </location>
</feature>
<dbReference type="PROSITE" id="PS50293">
    <property type="entry name" value="TPR_REGION"/>
    <property type="match status" value="1"/>
</dbReference>
<evidence type="ECO:0000256" key="7">
    <source>
        <dbReference type="ARBA" id="ARBA00023128"/>
    </source>
</evidence>
<evidence type="ECO:0000256" key="3">
    <source>
        <dbReference type="ARBA" id="ARBA00022737"/>
    </source>
</evidence>
<dbReference type="GO" id="GO:0008320">
    <property type="term" value="F:protein transmembrane transporter activity"/>
    <property type="evidence" value="ECO:0007669"/>
    <property type="project" value="TreeGrafter"/>
</dbReference>
<dbReference type="InterPro" id="IPR019734">
    <property type="entry name" value="TPR_rpt"/>
</dbReference>
<dbReference type="GO" id="GO:0030150">
    <property type="term" value="P:protein import into mitochondrial matrix"/>
    <property type="evidence" value="ECO:0007669"/>
    <property type="project" value="TreeGrafter"/>
</dbReference>
<keyword evidence="2" id="KW-0812">Transmembrane</keyword>
<name>A0A4P9XYC9_9FUNG</name>
<sequence>QQIEALPKKTREEHAQALKVRGNSFFQKKNFKPAIEAYSAASHFNPSSAIFHANRAACYAAQSKHSECIEACDAALRRDPTYVKALNRRGLAYEKVGELEKALNDLTAACVLEDFKNQTANQGMERVLQAIASQGAVERMKSKPKVLPTGHVLKTYMESFQRSRSDAEYPHALGEDAPVPAEDASGQEHYAEAERRMRQGDYARAEAAYERALEQGCEEKGPAVRSLIMRGTFRFVRGDGTGAAQAFEEAVKREEEGGEEADEASKARMVEAMVKRACLLVEASNVAGAMELFSKAEELNPDDADLHYHRGQVYFILQQLDEAVQDYRKAIQLDPTSVVARIQLGVAQYRQEKKELALRTFRSSIRDNPSSLYARINFSELLIDQNEFEEASRILTEARELDPTSGLAWVNEALLRMQWKQDLQGMEEALTKAIEVDSGCDLAYVHLAQLRMQKDDLPGAAELFESVAGLARTQEEMSQALQYLYACKAQIAFAATHPEHAKNLRKM</sequence>
<dbReference type="Pfam" id="PF13414">
    <property type="entry name" value="TPR_11"/>
    <property type="match status" value="1"/>
</dbReference>
<organism evidence="11 12">
    <name type="scientific">Piptocephalis cylindrospora</name>
    <dbReference type="NCBI Taxonomy" id="1907219"/>
    <lineage>
        <taxon>Eukaryota</taxon>
        <taxon>Fungi</taxon>
        <taxon>Fungi incertae sedis</taxon>
        <taxon>Zoopagomycota</taxon>
        <taxon>Zoopagomycotina</taxon>
        <taxon>Zoopagomycetes</taxon>
        <taxon>Zoopagales</taxon>
        <taxon>Piptocephalidaceae</taxon>
        <taxon>Piptocephalis</taxon>
    </lineage>
</organism>
<dbReference type="PROSITE" id="PS50005">
    <property type="entry name" value="TPR"/>
    <property type="match status" value="3"/>
</dbReference>
<keyword evidence="7" id="KW-0496">Mitochondrion</keyword>
<protein>
    <submittedName>
        <fullName evidence="11">Uncharacterized protein</fullName>
    </submittedName>
</protein>
<dbReference type="Gene3D" id="1.25.40.10">
    <property type="entry name" value="Tetratricopeptide repeat domain"/>
    <property type="match status" value="2"/>
</dbReference>
<feature type="non-terminal residue" evidence="11">
    <location>
        <position position="507"/>
    </location>
</feature>
<dbReference type="AlphaFoldDB" id="A0A4P9XYC9"/>
<keyword evidence="3" id="KW-0677">Repeat</keyword>
<dbReference type="InterPro" id="IPR011990">
    <property type="entry name" value="TPR-like_helical_dom_sf"/>
</dbReference>
<evidence type="ECO:0000313" key="12">
    <source>
        <dbReference type="Proteomes" id="UP000267251"/>
    </source>
</evidence>
<accession>A0A4P9XYC9</accession>
<evidence type="ECO:0000256" key="1">
    <source>
        <dbReference type="ARBA" id="ARBA00004572"/>
    </source>
</evidence>
<comment type="similarity">
    <text evidence="9">Belongs to the Tom70 family.</text>
</comment>
<feature type="repeat" description="TPR" evidence="10">
    <location>
        <begin position="304"/>
        <end position="337"/>
    </location>
</feature>
<evidence type="ECO:0000256" key="9">
    <source>
        <dbReference type="ARBA" id="ARBA00038030"/>
    </source>
</evidence>
<dbReference type="PANTHER" id="PTHR46208:SF1">
    <property type="entry name" value="MITOCHONDRIAL IMPORT RECEPTOR SUBUNIT TOM70"/>
    <property type="match status" value="1"/>
</dbReference>